<dbReference type="Gene3D" id="3.10.10.10">
    <property type="entry name" value="HIV Type 1 Reverse Transcriptase, subunit A, domain 1"/>
    <property type="match status" value="1"/>
</dbReference>
<dbReference type="PANTHER" id="PTHR15503:SF29">
    <property type="entry name" value="CCHC-TYPE DOMAIN-CONTAINING PROTEIN-RELATED"/>
    <property type="match status" value="1"/>
</dbReference>
<feature type="region of interest" description="Disordered" evidence="1">
    <location>
        <begin position="60"/>
        <end position="90"/>
    </location>
</feature>
<dbReference type="InterPro" id="IPR043502">
    <property type="entry name" value="DNA/RNA_pol_sf"/>
</dbReference>
<evidence type="ECO:0000256" key="1">
    <source>
        <dbReference type="SAM" id="MobiDB-lite"/>
    </source>
</evidence>
<comment type="caution">
    <text evidence="2">The sequence shown here is derived from an EMBL/GenBank/DDBJ whole genome shotgun (WGS) entry which is preliminary data.</text>
</comment>
<dbReference type="InterPro" id="IPR032567">
    <property type="entry name" value="RTL1-rel"/>
</dbReference>
<protein>
    <recommendedName>
        <fullName evidence="4">Integrase zinc-binding domain-containing protein</fullName>
    </recommendedName>
</protein>
<reference evidence="2" key="2">
    <citation type="submission" date="2020-09" db="EMBL/GenBank/DDBJ databases">
        <title>Reference genome assembly for Australian Ascochyta lentis isolate Al4.</title>
        <authorList>
            <person name="Lee R.C."/>
            <person name="Farfan-Caceres L.M."/>
            <person name="Debler J.W."/>
            <person name="Williams A.H."/>
            <person name="Henares B.M."/>
        </authorList>
    </citation>
    <scope>NUCLEOTIDE SEQUENCE</scope>
    <source>
        <strain evidence="2">Al4</strain>
    </source>
</reference>
<reference evidence="2" key="1">
    <citation type="submission" date="2018-12" db="EMBL/GenBank/DDBJ databases">
        <authorList>
            <person name="Syme R.A."/>
            <person name="Farfan-Caceres L."/>
            <person name="Lichtenzveig J."/>
        </authorList>
    </citation>
    <scope>NUCLEOTIDE SEQUENCE</scope>
    <source>
        <strain evidence="2">Al4</strain>
    </source>
</reference>
<dbReference type="Proteomes" id="UP000651452">
    <property type="component" value="Unassembled WGS sequence"/>
</dbReference>
<feature type="compositionally biased region" description="Basic and acidic residues" evidence="1">
    <location>
        <begin position="71"/>
        <end position="88"/>
    </location>
</feature>
<dbReference type="SUPFAM" id="SSF56672">
    <property type="entry name" value="DNA/RNA polymerases"/>
    <property type="match status" value="1"/>
</dbReference>
<organism evidence="2 3">
    <name type="scientific">Ascochyta lentis</name>
    <dbReference type="NCBI Taxonomy" id="205686"/>
    <lineage>
        <taxon>Eukaryota</taxon>
        <taxon>Fungi</taxon>
        <taxon>Dikarya</taxon>
        <taxon>Ascomycota</taxon>
        <taxon>Pezizomycotina</taxon>
        <taxon>Dothideomycetes</taxon>
        <taxon>Pleosporomycetidae</taxon>
        <taxon>Pleosporales</taxon>
        <taxon>Pleosporineae</taxon>
        <taxon>Didymellaceae</taxon>
        <taxon>Ascochyta</taxon>
    </lineage>
</organism>
<keyword evidence="3" id="KW-1185">Reference proteome</keyword>
<name>A0A8H7IWX8_9PLEO</name>
<dbReference type="EMBL" id="RZGK01000020">
    <property type="protein sequence ID" value="KAF9691541.1"/>
    <property type="molecule type" value="Genomic_DNA"/>
</dbReference>
<accession>A0A8H7IWX8</accession>
<feature type="compositionally biased region" description="Basic and acidic residues" evidence="1">
    <location>
        <begin position="138"/>
        <end position="153"/>
    </location>
</feature>
<gene>
    <name evidence="2" type="ORF">EKO04_010214</name>
</gene>
<proteinExistence type="predicted"/>
<dbReference type="PANTHER" id="PTHR15503">
    <property type="entry name" value="LDOC1 RELATED"/>
    <property type="match status" value="1"/>
</dbReference>
<sequence>MSRKELLVLQQQLTSYLDKGFIRVSKSSASAPVLFVKKPGGGLRFCVDYQALNAITKKDRPSKVNNQADALSRKEEDVPPSTGDERTKTRQFQLLKPFARVVKTGPEDDSANDIQVFSSGLRRADRLLPVTPPNEEPQENRYKKPEQTREETPLARNSEPYDSIEEFETLWKNAAKNDETYQLAKSSISSGARKFPVQLNLKVSLSECSVDKRDQLCYRGRIWVPNSDALRTKIIDDAHHSPIAGHPGRGNMYAILSRAYF</sequence>
<evidence type="ECO:0000313" key="2">
    <source>
        <dbReference type="EMBL" id="KAF9691541.1"/>
    </source>
</evidence>
<feature type="region of interest" description="Disordered" evidence="1">
    <location>
        <begin position="125"/>
        <end position="156"/>
    </location>
</feature>
<evidence type="ECO:0008006" key="4">
    <source>
        <dbReference type="Google" id="ProtNLM"/>
    </source>
</evidence>
<evidence type="ECO:0000313" key="3">
    <source>
        <dbReference type="Proteomes" id="UP000651452"/>
    </source>
</evidence>
<dbReference type="OrthoDB" id="5599418at2759"/>
<dbReference type="AlphaFoldDB" id="A0A8H7IWX8"/>